<dbReference type="AlphaFoldDB" id="A0A840YLU0"/>
<sequence>MNQKGPAFATTSRALTLPALAKFLASERTNVVAADAVTEKQKESEHRISPIERQTLRNNIVNGLLTAYQSVLMRR</sequence>
<name>A0A840YLU0_9SPHN</name>
<comment type="caution">
    <text evidence="1">The sequence shown here is derived from an EMBL/GenBank/DDBJ whole genome shotgun (WGS) entry which is preliminary data.</text>
</comment>
<protein>
    <submittedName>
        <fullName evidence="1">Uncharacterized protein</fullName>
    </submittedName>
</protein>
<dbReference type="Proteomes" id="UP000527143">
    <property type="component" value="Unassembled WGS sequence"/>
</dbReference>
<organism evidence="1 2">
    <name type="scientific">Sphingomonas xinjiangensis</name>
    <dbReference type="NCBI Taxonomy" id="643568"/>
    <lineage>
        <taxon>Bacteria</taxon>
        <taxon>Pseudomonadati</taxon>
        <taxon>Pseudomonadota</taxon>
        <taxon>Alphaproteobacteria</taxon>
        <taxon>Sphingomonadales</taxon>
        <taxon>Sphingomonadaceae</taxon>
        <taxon>Sphingomonas</taxon>
    </lineage>
</organism>
<evidence type="ECO:0000313" key="2">
    <source>
        <dbReference type="Proteomes" id="UP000527143"/>
    </source>
</evidence>
<reference evidence="1 2" key="1">
    <citation type="submission" date="2020-08" db="EMBL/GenBank/DDBJ databases">
        <title>Genomic Encyclopedia of Type Strains, Phase IV (KMG-IV): sequencing the most valuable type-strain genomes for metagenomic binning, comparative biology and taxonomic classification.</title>
        <authorList>
            <person name="Goeker M."/>
        </authorList>
    </citation>
    <scope>NUCLEOTIDE SEQUENCE [LARGE SCALE GENOMIC DNA]</scope>
    <source>
        <strain evidence="1 2">DSM 26736</strain>
    </source>
</reference>
<evidence type="ECO:0000313" key="1">
    <source>
        <dbReference type="EMBL" id="MBB5710526.1"/>
    </source>
</evidence>
<accession>A0A840YLU0</accession>
<dbReference type="RefSeq" id="WP_184086548.1">
    <property type="nucleotide sequence ID" value="NZ_JACIJF010000004.1"/>
</dbReference>
<keyword evidence="2" id="KW-1185">Reference proteome</keyword>
<dbReference type="EMBL" id="JACIJF010000004">
    <property type="protein sequence ID" value="MBB5710526.1"/>
    <property type="molecule type" value="Genomic_DNA"/>
</dbReference>
<gene>
    <name evidence="1" type="ORF">FHT02_001757</name>
</gene>
<proteinExistence type="predicted"/>